<feature type="region of interest" description="Disordered" evidence="1">
    <location>
        <begin position="30"/>
        <end position="50"/>
    </location>
</feature>
<keyword evidence="2" id="KW-0472">Membrane</keyword>
<feature type="region of interest" description="Disordered" evidence="1">
    <location>
        <begin position="93"/>
        <end position="137"/>
    </location>
</feature>
<keyword evidence="4" id="KW-1185">Reference proteome</keyword>
<feature type="compositionally biased region" description="Polar residues" evidence="1">
    <location>
        <begin position="279"/>
        <end position="319"/>
    </location>
</feature>
<accession>A0A6G1IFN4</accession>
<organism evidence="3 4">
    <name type="scientific">Lentithecium fluviatile CBS 122367</name>
    <dbReference type="NCBI Taxonomy" id="1168545"/>
    <lineage>
        <taxon>Eukaryota</taxon>
        <taxon>Fungi</taxon>
        <taxon>Dikarya</taxon>
        <taxon>Ascomycota</taxon>
        <taxon>Pezizomycotina</taxon>
        <taxon>Dothideomycetes</taxon>
        <taxon>Pleosporomycetidae</taxon>
        <taxon>Pleosporales</taxon>
        <taxon>Massarineae</taxon>
        <taxon>Lentitheciaceae</taxon>
        <taxon>Lentithecium</taxon>
    </lineage>
</organism>
<gene>
    <name evidence="3" type="ORF">K458DRAFT_396574</name>
</gene>
<sequence>MAKRSSTDDMAAETSFDTAIVTHTVLETATGRADASTTYRSKMDETASSTWDSAPTYYSGVISTSTDSEYVPATRISSLPHISTTTVLPVTTDASKSRYKPSGSTTATRTDTRTSDRNTTAPTIPSVPPPPSPTPTRTVVGLAQTCIRGIRPSDCKNSELSCACADNTFMNTFWSANELCLLQRCQTNLERSSFIGYFESECIVAMTAVRVPEAWMIYLASGSGAEITITLTTESGQSTGLVTSSMSLSISPSISPFYSPTSKSGSSPVVVSSNAGSSTPSNTETSTLQSELSATPETSSSYFPPSTNLPSTSQDTSKSPRLRPGEIAGIALAGTAIVALGCVAWLLSRMLWDRSRKKIAPRNVPGTSAVVTDPSKKVLSRKDDTLAELEARAFEGKPVVYEGPSSAPGSSIFPEQTVWTGIEEDEGESIAYELNVTEVEMAREVRFSKASTKKV</sequence>
<evidence type="ECO:0000256" key="1">
    <source>
        <dbReference type="SAM" id="MobiDB-lite"/>
    </source>
</evidence>
<protein>
    <submittedName>
        <fullName evidence="3">Uncharacterized protein</fullName>
    </submittedName>
</protein>
<dbReference type="EMBL" id="MU005629">
    <property type="protein sequence ID" value="KAF2676850.1"/>
    <property type="molecule type" value="Genomic_DNA"/>
</dbReference>
<evidence type="ECO:0000313" key="3">
    <source>
        <dbReference type="EMBL" id="KAF2676850.1"/>
    </source>
</evidence>
<keyword evidence="2" id="KW-0812">Transmembrane</keyword>
<feature type="region of interest" description="Disordered" evidence="1">
    <location>
        <begin position="268"/>
        <end position="322"/>
    </location>
</feature>
<keyword evidence="2" id="KW-1133">Transmembrane helix</keyword>
<dbReference type="AlphaFoldDB" id="A0A6G1IFN4"/>
<name>A0A6G1IFN4_9PLEO</name>
<evidence type="ECO:0000256" key="2">
    <source>
        <dbReference type="SAM" id="Phobius"/>
    </source>
</evidence>
<feature type="transmembrane region" description="Helical" evidence="2">
    <location>
        <begin position="327"/>
        <end position="348"/>
    </location>
</feature>
<feature type="compositionally biased region" description="Low complexity" evidence="1">
    <location>
        <begin position="268"/>
        <end position="278"/>
    </location>
</feature>
<feature type="compositionally biased region" description="Polar residues" evidence="1">
    <location>
        <begin position="35"/>
        <end position="50"/>
    </location>
</feature>
<proteinExistence type="predicted"/>
<dbReference type="Proteomes" id="UP000799291">
    <property type="component" value="Unassembled WGS sequence"/>
</dbReference>
<feature type="compositionally biased region" description="Pro residues" evidence="1">
    <location>
        <begin position="125"/>
        <end position="134"/>
    </location>
</feature>
<evidence type="ECO:0000313" key="4">
    <source>
        <dbReference type="Proteomes" id="UP000799291"/>
    </source>
</evidence>
<reference evidence="3" key="1">
    <citation type="journal article" date="2020" name="Stud. Mycol.">
        <title>101 Dothideomycetes genomes: a test case for predicting lifestyles and emergence of pathogens.</title>
        <authorList>
            <person name="Haridas S."/>
            <person name="Albert R."/>
            <person name="Binder M."/>
            <person name="Bloem J."/>
            <person name="Labutti K."/>
            <person name="Salamov A."/>
            <person name="Andreopoulos B."/>
            <person name="Baker S."/>
            <person name="Barry K."/>
            <person name="Bills G."/>
            <person name="Bluhm B."/>
            <person name="Cannon C."/>
            <person name="Castanera R."/>
            <person name="Culley D."/>
            <person name="Daum C."/>
            <person name="Ezra D."/>
            <person name="Gonzalez J."/>
            <person name="Henrissat B."/>
            <person name="Kuo A."/>
            <person name="Liang C."/>
            <person name="Lipzen A."/>
            <person name="Lutzoni F."/>
            <person name="Magnuson J."/>
            <person name="Mondo S."/>
            <person name="Nolan M."/>
            <person name="Ohm R."/>
            <person name="Pangilinan J."/>
            <person name="Park H.-J."/>
            <person name="Ramirez L."/>
            <person name="Alfaro M."/>
            <person name="Sun H."/>
            <person name="Tritt A."/>
            <person name="Yoshinaga Y."/>
            <person name="Zwiers L.-H."/>
            <person name="Turgeon B."/>
            <person name="Goodwin S."/>
            <person name="Spatafora J."/>
            <person name="Crous P."/>
            <person name="Grigoriev I."/>
        </authorList>
    </citation>
    <scope>NUCLEOTIDE SEQUENCE</scope>
    <source>
        <strain evidence="3">CBS 122367</strain>
    </source>
</reference>